<accession>A0A5B7INH6</accession>
<keyword evidence="3" id="KW-1185">Reference proteome</keyword>
<evidence type="ECO:0000256" key="1">
    <source>
        <dbReference type="SAM" id="MobiDB-lite"/>
    </source>
</evidence>
<evidence type="ECO:0000313" key="2">
    <source>
        <dbReference type="EMBL" id="MPC81784.1"/>
    </source>
</evidence>
<evidence type="ECO:0000313" key="3">
    <source>
        <dbReference type="Proteomes" id="UP000324222"/>
    </source>
</evidence>
<dbReference type="AlphaFoldDB" id="A0A5B7INH6"/>
<feature type="region of interest" description="Disordered" evidence="1">
    <location>
        <begin position="23"/>
        <end position="49"/>
    </location>
</feature>
<organism evidence="2 3">
    <name type="scientific">Portunus trituberculatus</name>
    <name type="common">Swimming crab</name>
    <name type="synonym">Neptunus trituberculatus</name>
    <dbReference type="NCBI Taxonomy" id="210409"/>
    <lineage>
        <taxon>Eukaryota</taxon>
        <taxon>Metazoa</taxon>
        <taxon>Ecdysozoa</taxon>
        <taxon>Arthropoda</taxon>
        <taxon>Crustacea</taxon>
        <taxon>Multicrustacea</taxon>
        <taxon>Malacostraca</taxon>
        <taxon>Eumalacostraca</taxon>
        <taxon>Eucarida</taxon>
        <taxon>Decapoda</taxon>
        <taxon>Pleocyemata</taxon>
        <taxon>Brachyura</taxon>
        <taxon>Eubrachyura</taxon>
        <taxon>Portunoidea</taxon>
        <taxon>Portunidae</taxon>
        <taxon>Portuninae</taxon>
        <taxon>Portunus</taxon>
    </lineage>
</organism>
<name>A0A5B7INH6_PORTR</name>
<feature type="compositionally biased region" description="Basic and acidic residues" evidence="1">
    <location>
        <begin position="28"/>
        <end position="38"/>
    </location>
</feature>
<comment type="caution">
    <text evidence="2">The sequence shown here is derived from an EMBL/GenBank/DDBJ whole genome shotgun (WGS) entry which is preliminary data.</text>
</comment>
<proteinExistence type="predicted"/>
<dbReference type="EMBL" id="VSRR010058015">
    <property type="protein sequence ID" value="MPC81784.1"/>
    <property type="molecule type" value="Genomic_DNA"/>
</dbReference>
<protein>
    <submittedName>
        <fullName evidence="2">Uncharacterized protein</fullName>
    </submittedName>
</protein>
<gene>
    <name evidence="2" type="ORF">E2C01_076418</name>
</gene>
<reference evidence="2 3" key="1">
    <citation type="submission" date="2019-05" db="EMBL/GenBank/DDBJ databases">
        <title>Another draft genome of Portunus trituberculatus and its Hox gene families provides insights of decapod evolution.</title>
        <authorList>
            <person name="Jeong J.-H."/>
            <person name="Song I."/>
            <person name="Kim S."/>
            <person name="Choi T."/>
            <person name="Kim D."/>
            <person name="Ryu S."/>
            <person name="Kim W."/>
        </authorList>
    </citation>
    <scope>NUCLEOTIDE SEQUENCE [LARGE SCALE GENOMIC DNA]</scope>
    <source>
        <tissue evidence="2">Muscle</tissue>
    </source>
</reference>
<dbReference type="Proteomes" id="UP000324222">
    <property type="component" value="Unassembled WGS sequence"/>
</dbReference>
<sequence length="68" mass="7201">MVSAAEVDVLRMVMRPGEGRCGGVGGEWHGEGGGREEGTCQPSPAHLSPTRTRGWVAVRLGCLRRGNL</sequence>